<gene>
    <name evidence="12" type="primary">LOC100377398</name>
</gene>
<evidence type="ECO:0000256" key="9">
    <source>
        <dbReference type="PROSITE-ProRule" id="PRU00282"/>
    </source>
</evidence>
<comment type="subcellular location">
    <subcellularLocation>
        <location evidence="1">Mitochondrion outer membrane</location>
        <topology evidence="1">Multi-pass membrane protein</topology>
    </subcellularLocation>
</comment>
<dbReference type="GeneID" id="100377398"/>
<dbReference type="RefSeq" id="XP_002740504.1">
    <property type="nucleotide sequence ID" value="XM_002740458.2"/>
</dbReference>
<keyword evidence="7" id="KW-0496">Mitochondrion</keyword>
<evidence type="ECO:0000256" key="2">
    <source>
        <dbReference type="ARBA" id="ARBA00006375"/>
    </source>
</evidence>
<name>A0ABM0GYY8_SACKO</name>
<evidence type="ECO:0000256" key="3">
    <source>
        <dbReference type="ARBA" id="ARBA00022692"/>
    </source>
</evidence>
<keyword evidence="5" id="KW-1000">Mitochondrion outer membrane</keyword>
<dbReference type="Proteomes" id="UP000694865">
    <property type="component" value="Unplaced"/>
</dbReference>
<protein>
    <submittedName>
        <fullName evidence="12">Mitochondrial carrier homolog 2-like</fullName>
    </submittedName>
</protein>
<dbReference type="Gene3D" id="1.50.40.10">
    <property type="entry name" value="Mitochondrial carrier domain"/>
    <property type="match status" value="1"/>
</dbReference>
<dbReference type="InterPro" id="IPR018108">
    <property type="entry name" value="MCP_transmembrane"/>
</dbReference>
<evidence type="ECO:0000256" key="6">
    <source>
        <dbReference type="ARBA" id="ARBA00022989"/>
    </source>
</evidence>
<evidence type="ECO:0000256" key="4">
    <source>
        <dbReference type="ARBA" id="ARBA00022737"/>
    </source>
</evidence>
<keyword evidence="8 9" id="KW-0472">Membrane</keyword>
<evidence type="ECO:0000256" key="7">
    <source>
        <dbReference type="ARBA" id="ARBA00023128"/>
    </source>
</evidence>
<feature type="repeat" description="Solcar" evidence="9">
    <location>
        <begin position="114"/>
        <end position="202"/>
    </location>
</feature>
<keyword evidence="11" id="KW-1185">Reference proteome</keyword>
<reference evidence="12" key="1">
    <citation type="submission" date="2025-08" db="UniProtKB">
        <authorList>
            <consortium name="RefSeq"/>
        </authorList>
    </citation>
    <scope>IDENTIFICATION</scope>
    <source>
        <tissue evidence="12">Testes</tissue>
    </source>
</reference>
<keyword evidence="4" id="KW-0677">Repeat</keyword>
<comment type="similarity">
    <text evidence="2 10">Belongs to the mitochondrial carrier (TC 2.A.29) family.</text>
</comment>
<sequence>MAEMTPLLIGVGVTAASHPMGYVKVLIQCGHEPLPPQIGRNIFGRSQMQLPGLFAYIKHIKSVDGFLGLYRGFFPRLCSGLTGSLVSSHVQEQLSDPNEDDSTKKNKFKNKSLQAMMEQSAKDTAARFAAILASQPFHVITVRCMVQFVGRETKYNSLFGSIREIYNEEGILGFFAGLIPRLLGEVASLWLANTLMYIINAYILDEEMSNVNELRSYSMAVTGFFSNMICYPFALVGNIMAINNCGLAAGEPPKTLVYADWRECWRWLSKEGQLKRGSSLFWRPYRSPAQYY</sequence>
<dbReference type="PROSITE" id="PS50920">
    <property type="entry name" value="SOLCAR"/>
    <property type="match status" value="2"/>
</dbReference>
<dbReference type="InterPro" id="IPR023395">
    <property type="entry name" value="MCP_dom_sf"/>
</dbReference>
<accession>A0ABM0GYY8</accession>
<evidence type="ECO:0000256" key="8">
    <source>
        <dbReference type="ARBA" id="ARBA00023136"/>
    </source>
</evidence>
<feature type="repeat" description="Solcar" evidence="9">
    <location>
        <begin position="4"/>
        <end position="97"/>
    </location>
</feature>
<proteinExistence type="inferred from homology"/>
<dbReference type="PANTHER" id="PTHR10780:SF18">
    <property type="entry name" value="LD43650P"/>
    <property type="match status" value="1"/>
</dbReference>
<dbReference type="PANTHER" id="PTHR10780">
    <property type="entry name" value="MITOCHONDRIAL CARRIER HOMOLOG"/>
    <property type="match status" value="1"/>
</dbReference>
<dbReference type="SUPFAM" id="SSF103506">
    <property type="entry name" value="Mitochondrial carrier"/>
    <property type="match status" value="1"/>
</dbReference>
<evidence type="ECO:0000256" key="1">
    <source>
        <dbReference type="ARBA" id="ARBA00004374"/>
    </source>
</evidence>
<keyword evidence="10" id="KW-0813">Transport</keyword>
<evidence type="ECO:0000256" key="5">
    <source>
        <dbReference type="ARBA" id="ARBA00022787"/>
    </source>
</evidence>
<evidence type="ECO:0000313" key="12">
    <source>
        <dbReference type="RefSeq" id="XP_002740504.1"/>
    </source>
</evidence>
<dbReference type="Pfam" id="PF00153">
    <property type="entry name" value="Mito_carr"/>
    <property type="match status" value="1"/>
</dbReference>
<keyword evidence="6" id="KW-1133">Transmembrane helix</keyword>
<organism evidence="11 12">
    <name type="scientific">Saccoglossus kowalevskii</name>
    <name type="common">Acorn worm</name>
    <dbReference type="NCBI Taxonomy" id="10224"/>
    <lineage>
        <taxon>Eukaryota</taxon>
        <taxon>Metazoa</taxon>
        <taxon>Hemichordata</taxon>
        <taxon>Enteropneusta</taxon>
        <taxon>Harrimaniidae</taxon>
        <taxon>Saccoglossus</taxon>
    </lineage>
</organism>
<keyword evidence="3 9" id="KW-0812">Transmembrane</keyword>
<evidence type="ECO:0000313" key="11">
    <source>
        <dbReference type="Proteomes" id="UP000694865"/>
    </source>
</evidence>
<evidence type="ECO:0000256" key="10">
    <source>
        <dbReference type="RuleBase" id="RU000488"/>
    </source>
</evidence>